<sequence length="183" mass="19425">MTEESADAPQPAPDAASREDLFAFLDRLNITHKTVEHEAIFTVEQGRALKRQWAGGHSKNLFLKDKKGSLFLAVALGETRVDLVGLGKRIGAKGRLSFGKPALMTETLGVIPGAVTPFTLINKSAAALSSVILDTALLACDPVWFHPLENTASTAIAPSDLKAFVSACGFEAQIIDLEAPLAS</sequence>
<evidence type="ECO:0000313" key="4">
    <source>
        <dbReference type="Proteomes" id="UP001214043"/>
    </source>
</evidence>
<protein>
    <submittedName>
        <fullName evidence="3">Prolyl-tRNA synthetase associated domain-containing protein</fullName>
    </submittedName>
</protein>
<dbReference type="InterPro" id="IPR007214">
    <property type="entry name" value="YbaK/aa-tRNA-synth-assoc-dom"/>
</dbReference>
<dbReference type="GO" id="GO:0002161">
    <property type="term" value="F:aminoacyl-tRNA deacylase activity"/>
    <property type="evidence" value="ECO:0007669"/>
    <property type="project" value="InterPro"/>
</dbReference>
<evidence type="ECO:0000313" key="3">
    <source>
        <dbReference type="EMBL" id="WDI32715.1"/>
    </source>
</evidence>
<feature type="domain" description="YbaK/aminoacyl-tRNA synthetase-associated" evidence="2">
    <location>
        <begin position="37"/>
        <end position="163"/>
    </location>
</feature>
<dbReference type="CDD" id="cd04335">
    <property type="entry name" value="PrdX_deacylase"/>
    <property type="match status" value="1"/>
</dbReference>
<dbReference type="RefSeq" id="WP_274494654.1">
    <property type="nucleotide sequence ID" value="NZ_CP118166.1"/>
</dbReference>
<dbReference type="PANTHER" id="PTHR31423">
    <property type="entry name" value="YBAK DOMAIN-CONTAINING PROTEIN"/>
    <property type="match status" value="1"/>
</dbReference>
<reference evidence="3" key="1">
    <citation type="submission" date="2023-02" db="EMBL/GenBank/DDBJ databases">
        <title>Genome sequence of Hyphococcus flavus.</title>
        <authorList>
            <person name="Rong J.-C."/>
            <person name="Zhao Q."/>
            <person name="Yi M."/>
            <person name="Wu J.-Y."/>
        </authorList>
    </citation>
    <scope>NUCLEOTIDE SEQUENCE</scope>
    <source>
        <strain evidence="3">MCCC 1K03223</strain>
    </source>
</reference>
<evidence type="ECO:0000259" key="2">
    <source>
        <dbReference type="Pfam" id="PF04073"/>
    </source>
</evidence>
<dbReference type="FunFam" id="3.90.960.10:FF:000005">
    <property type="entry name" value="Putative prolyl-tRNA synthetase"/>
    <property type="match status" value="1"/>
</dbReference>
<dbReference type="EMBL" id="CP118166">
    <property type="protein sequence ID" value="WDI32715.1"/>
    <property type="molecule type" value="Genomic_DNA"/>
</dbReference>
<dbReference type="Pfam" id="PF04073">
    <property type="entry name" value="tRNA_edit"/>
    <property type="match status" value="1"/>
</dbReference>
<keyword evidence="4" id="KW-1185">Reference proteome</keyword>
<comment type="similarity">
    <text evidence="1">Belongs to the PRORSD1 family.</text>
</comment>
<accession>A0AAE9ZLA0</accession>
<dbReference type="PANTHER" id="PTHR31423:SF3">
    <property type="entry name" value="PROLYL-TRNA SYNTHETASE ASSOCIATED DOMAIN-CONTAINING PROTEIN 1-RELATED"/>
    <property type="match status" value="1"/>
</dbReference>
<dbReference type="AlphaFoldDB" id="A0AAE9ZLA0"/>
<dbReference type="InterPro" id="IPR040285">
    <property type="entry name" value="ProX/PRXD1"/>
</dbReference>
<evidence type="ECO:0000256" key="1">
    <source>
        <dbReference type="ARBA" id="ARBA00010201"/>
    </source>
</evidence>
<dbReference type="KEGG" id="hfl:PUV54_05830"/>
<dbReference type="InterPro" id="IPR036754">
    <property type="entry name" value="YbaK/aa-tRNA-synt-asso_dom_sf"/>
</dbReference>
<name>A0AAE9ZLA0_9PROT</name>
<dbReference type="Proteomes" id="UP001214043">
    <property type="component" value="Chromosome"/>
</dbReference>
<gene>
    <name evidence="3" type="ORF">PUV54_05830</name>
</gene>
<proteinExistence type="inferred from homology"/>
<dbReference type="Gene3D" id="3.90.960.10">
    <property type="entry name" value="YbaK/aminoacyl-tRNA synthetase-associated domain"/>
    <property type="match status" value="1"/>
</dbReference>
<organism evidence="3 4">
    <name type="scientific">Hyphococcus flavus</name>
    <dbReference type="NCBI Taxonomy" id="1866326"/>
    <lineage>
        <taxon>Bacteria</taxon>
        <taxon>Pseudomonadati</taxon>
        <taxon>Pseudomonadota</taxon>
        <taxon>Alphaproteobacteria</taxon>
        <taxon>Parvularculales</taxon>
        <taxon>Parvularculaceae</taxon>
        <taxon>Hyphococcus</taxon>
    </lineage>
</organism>
<dbReference type="SUPFAM" id="SSF55826">
    <property type="entry name" value="YbaK/ProRS associated domain"/>
    <property type="match status" value="1"/>
</dbReference>